<dbReference type="InterPro" id="IPR050312">
    <property type="entry name" value="IolE/XylAMocC-like"/>
</dbReference>
<dbReference type="EMBL" id="CP065321">
    <property type="protein sequence ID" value="QQR30350.1"/>
    <property type="molecule type" value="Genomic_DNA"/>
</dbReference>
<evidence type="ECO:0000313" key="4">
    <source>
        <dbReference type="Proteomes" id="UP000196710"/>
    </source>
</evidence>
<dbReference type="PANTHER" id="PTHR12110:SF41">
    <property type="entry name" value="INOSOSE DEHYDRATASE"/>
    <property type="match status" value="1"/>
</dbReference>
<dbReference type="PANTHER" id="PTHR12110">
    <property type="entry name" value="HYDROXYPYRUVATE ISOMERASE"/>
    <property type="match status" value="1"/>
</dbReference>
<evidence type="ECO:0000313" key="2">
    <source>
        <dbReference type="EMBL" id="ASB41074.1"/>
    </source>
</evidence>
<keyword evidence="3" id="KW-0413">Isomerase</keyword>
<name>A0A1Z2XRK6_9FIRM</name>
<evidence type="ECO:0000259" key="1">
    <source>
        <dbReference type="Pfam" id="PF01261"/>
    </source>
</evidence>
<gene>
    <name evidence="2" type="ORF">ADH66_10670</name>
    <name evidence="3" type="ORF">I5Q82_00975</name>
</gene>
<dbReference type="Proteomes" id="UP000596035">
    <property type="component" value="Chromosome"/>
</dbReference>
<dbReference type="EMBL" id="CP021422">
    <property type="protein sequence ID" value="ASB41074.1"/>
    <property type="molecule type" value="Genomic_DNA"/>
</dbReference>
<dbReference type="Proteomes" id="UP000196710">
    <property type="component" value="Chromosome"/>
</dbReference>
<sequence length="310" mass="35145">MIKVGLILYSVREEMAKDPIATVEKVGELGYKNIEVCNHNAIKDSGCGFNVPAETLKSTFDKFGSKVVSAHIFPMEKANLPEVIEYNQVLGNHNIVCPNGRFTTYDDLMYQCERFNKTGKICKEAGMTYLYHNHYHEFYTINGKTVMDLMMENTDPDYLSLELDTFWVMRAGLNPVEQLKHFGRRVKLLHQKDFAWDSMEPLNMRGLTPEECTMPAEGAGTDGNSFYARTGGHAEPDEAAKKARRIRSTAFTEIGMGIMHIQDIIDAANTYTDAEYIILEQDATRLESQLVSIEKSMVAFKKYTGISWDN</sequence>
<protein>
    <submittedName>
        <fullName evidence="3">Sugar phosphate isomerase/epimerase</fullName>
    </submittedName>
</protein>
<dbReference type="Gene3D" id="3.20.20.150">
    <property type="entry name" value="Divalent-metal-dependent TIM barrel enzymes"/>
    <property type="match status" value="1"/>
</dbReference>
<evidence type="ECO:0000313" key="5">
    <source>
        <dbReference type="Proteomes" id="UP000596035"/>
    </source>
</evidence>
<dbReference type="Pfam" id="PF01261">
    <property type="entry name" value="AP_endonuc_2"/>
    <property type="match status" value="1"/>
</dbReference>
<reference evidence="2" key="1">
    <citation type="journal article" date="2017" name="Genome Announc.">
        <title>High-Quality Whole-Genome Sequences of the Oligo-Mouse-Microbiota Bacterial Community.</title>
        <authorList>
            <person name="Garzetti D."/>
            <person name="Brugiroux S."/>
            <person name="Bunk B."/>
            <person name="Pukall R."/>
            <person name="McCoy K.D."/>
            <person name="Macpherson A.J."/>
            <person name="Stecher B."/>
        </authorList>
    </citation>
    <scope>NUCLEOTIDE SEQUENCE</scope>
    <source>
        <strain evidence="2">KB18</strain>
    </source>
</reference>
<dbReference type="InterPro" id="IPR036237">
    <property type="entry name" value="Xyl_isomerase-like_sf"/>
</dbReference>
<keyword evidence="4" id="KW-1185">Reference proteome</keyword>
<dbReference type="KEGG" id="amur:ADH66_10670"/>
<reference evidence="4" key="2">
    <citation type="submission" date="2017-05" db="EMBL/GenBank/DDBJ databases">
        <title>Improved OligoMM genomes.</title>
        <authorList>
            <person name="Garzetti D."/>
        </authorList>
    </citation>
    <scope>NUCLEOTIDE SEQUENCE [LARGE SCALE GENOMIC DNA]</scope>
    <source>
        <strain evidence="4">KB18</strain>
    </source>
</reference>
<dbReference type="GO" id="GO:0016853">
    <property type="term" value="F:isomerase activity"/>
    <property type="evidence" value="ECO:0007669"/>
    <property type="project" value="UniProtKB-KW"/>
</dbReference>
<dbReference type="RefSeq" id="WP_066541031.1">
    <property type="nucleotide sequence ID" value="NZ_CAJTCQ010000020.1"/>
</dbReference>
<feature type="domain" description="Xylose isomerase-like TIM barrel" evidence="1">
    <location>
        <begin position="26"/>
        <end position="200"/>
    </location>
</feature>
<dbReference type="SUPFAM" id="SSF51658">
    <property type="entry name" value="Xylose isomerase-like"/>
    <property type="match status" value="1"/>
</dbReference>
<dbReference type="InterPro" id="IPR013022">
    <property type="entry name" value="Xyl_isomerase-like_TIM-brl"/>
</dbReference>
<organism evidence="3 5">
    <name type="scientific">Acutalibacter muris</name>
    <dbReference type="NCBI Taxonomy" id="1796620"/>
    <lineage>
        <taxon>Bacteria</taxon>
        <taxon>Bacillati</taxon>
        <taxon>Bacillota</taxon>
        <taxon>Clostridia</taxon>
        <taxon>Eubacteriales</taxon>
        <taxon>Acutalibacteraceae</taxon>
        <taxon>Acutalibacter</taxon>
    </lineage>
</organism>
<accession>A0A1Z2XRK6</accession>
<evidence type="ECO:0000313" key="3">
    <source>
        <dbReference type="EMBL" id="QQR30350.1"/>
    </source>
</evidence>
<dbReference type="AlphaFoldDB" id="A0A1Z2XRK6"/>
<reference evidence="3 5" key="3">
    <citation type="submission" date="2020-11" db="EMBL/GenBank/DDBJ databases">
        <title>Closed and high quality bacterial genomes of the OMM12 community.</title>
        <authorList>
            <person name="Marbouty M."/>
            <person name="Lamy-Besnier Q."/>
            <person name="Debarbieux L."/>
            <person name="Koszul R."/>
        </authorList>
    </citation>
    <scope>NUCLEOTIDE SEQUENCE [LARGE SCALE GENOMIC DNA]</scope>
    <source>
        <strain evidence="3 5">KB18</strain>
    </source>
</reference>
<proteinExistence type="predicted"/>